<protein>
    <recommendedName>
        <fullName evidence="4">Sulfotransferase family protein</fullName>
    </recommendedName>
</protein>
<dbReference type="InterPro" id="IPR027417">
    <property type="entry name" value="P-loop_NTPase"/>
</dbReference>
<accession>A0A9X2IGR4</accession>
<keyword evidence="3" id="KW-1185">Reference proteome</keyword>
<feature type="region of interest" description="Disordered" evidence="1">
    <location>
        <begin position="347"/>
        <end position="370"/>
    </location>
</feature>
<name>A0A9X2IGR4_9ACTN</name>
<dbReference type="AlphaFoldDB" id="A0A9X2IGR4"/>
<sequence>MSSTRRVFLHIGAPKTGTTYLQDRWLTNRESLQKAGVRYPIGVRSDMFLPALDLIQRPWGGLLERAGGEWEGLVKRTLRGDDDILISHEILAGASAEQVQRAMKDLSDMEVHVVYTARDLGRQIPAEWQEHVKHRGKTPYNRYLTKLRETRTTPSEMWFWRVQSLPDVLSRWGANLEPSRVHLVTVPQKGAPRDELWNRFCRAVGVDPAAGPEESERANQSMGAAETTLLRKLNRRLRGQLLDDDYRRLVRQTLAHQHLAQRENMQKITVPPRDYEWVEEMAERAREWAEGAGVDVIGDLDELKPVWPAAPEGVDAQEAWANPDKADPADVLEASLDALVVALLSASERPDPHESATAKAGRLVKRLGGS</sequence>
<dbReference type="RefSeq" id="WP_250827542.1">
    <property type="nucleotide sequence ID" value="NZ_JAMOIL010000013.1"/>
</dbReference>
<dbReference type="EMBL" id="JAMOIL010000013">
    <property type="protein sequence ID" value="MCM0621055.1"/>
    <property type="molecule type" value="Genomic_DNA"/>
</dbReference>
<dbReference type="Proteomes" id="UP001139485">
    <property type="component" value="Unassembled WGS sequence"/>
</dbReference>
<reference evidence="2" key="1">
    <citation type="submission" date="2022-05" db="EMBL/GenBank/DDBJ databases">
        <authorList>
            <person name="Tuo L."/>
        </authorList>
    </citation>
    <scope>NUCLEOTIDE SEQUENCE</scope>
    <source>
        <strain evidence="2">BSK12Z-4</strain>
    </source>
</reference>
<evidence type="ECO:0008006" key="4">
    <source>
        <dbReference type="Google" id="ProtNLM"/>
    </source>
</evidence>
<proteinExistence type="predicted"/>
<dbReference type="SUPFAM" id="SSF52540">
    <property type="entry name" value="P-loop containing nucleoside triphosphate hydrolases"/>
    <property type="match status" value="1"/>
</dbReference>
<gene>
    <name evidence="2" type="ORF">M8330_12215</name>
</gene>
<evidence type="ECO:0000313" key="3">
    <source>
        <dbReference type="Proteomes" id="UP001139485"/>
    </source>
</evidence>
<evidence type="ECO:0000256" key="1">
    <source>
        <dbReference type="SAM" id="MobiDB-lite"/>
    </source>
</evidence>
<evidence type="ECO:0000313" key="2">
    <source>
        <dbReference type="EMBL" id="MCM0621055.1"/>
    </source>
</evidence>
<comment type="caution">
    <text evidence="2">The sequence shown here is derived from an EMBL/GenBank/DDBJ whole genome shotgun (WGS) entry which is preliminary data.</text>
</comment>
<organism evidence="2 3">
    <name type="scientific">Nocardioides bruguierae</name>
    <dbReference type="NCBI Taxonomy" id="2945102"/>
    <lineage>
        <taxon>Bacteria</taxon>
        <taxon>Bacillati</taxon>
        <taxon>Actinomycetota</taxon>
        <taxon>Actinomycetes</taxon>
        <taxon>Propionibacteriales</taxon>
        <taxon>Nocardioidaceae</taxon>
        <taxon>Nocardioides</taxon>
    </lineage>
</organism>